<protein>
    <submittedName>
        <fullName evidence="1">Uncharacterized protein</fullName>
    </submittedName>
</protein>
<dbReference type="AlphaFoldDB" id="A0A1X7IGN6"/>
<evidence type="ECO:0000313" key="2">
    <source>
        <dbReference type="Proteomes" id="UP000193834"/>
    </source>
</evidence>
<organism evidence="1 2">
    <name type="scientific">Paenibacillus aquistagni</name>
    <dbReference type="NCBI Taxonomy" id="1852522"/>
    <lineage>
        <taxon>Bacteria</taxon>
        <taxon>Bacillati</taxon>
        <taxon>Bacillota</taxon>
        <taxon>Bacilli</taxon>
        <taxon>Bacillales</taxon>
        <taxon>Paenibacillaceae</taxon>
        <taxon>Paenibacillus</taxon>
    </lineage>
</organism>
<proteinExistence type="predicted"/>
<dbReference type="EMBL" id="FXAZ01000001">
    <property type="protein sequence ID" value="SMG13913.1"/>
    <property type="molecule type" value="Genomic_DNA"/>
</dbReference>
<accession>A0A1X7IGN6</accession>
<reference evidence="1 2" key="1">
    <citation type="submission" date="2017-04" db="EMBL/GenBank/DDBJ databases">
        <authorList>
            <person name="Afonso C.L."/>
            <person name="Miller P.J."/>
            <person name="Scott M.A."/>
            <person name="Spackman E."/>
            <person name="Goraichik I."/>
            <person name="Dimitrov K.M."/>
            <person name="Suarez D.L."/>
            <person name="Swayne D.E."/>
        </authorList>
    </citation>
    <scope>NUCLEOTIDE SEQUENCE [LARGE SCALE GENOMIC DNA]</scope>
    <source>
        <strain evidence="1 2">11</strain>
    </source>
</reference>
<name>A0A1X7IGN6_9BACL</name>
<keyword evidence="2" id="KW-1185">Reference proteome</keyword>
<sequence length="56" mass="6989">MNIKWVYWGKLYDSKFQARVLQQRLEHDAWMYGYNTPQEIEVYRSRRGKYGVRFIL</sequence>
<dbReference type="Proteomes" id="UP000193834">
    <property type="component" value="Unassembled WGS sequence"/>
</dbReference>
<gene>
    <name evidence="1" type="ORF">SAMN06295960_0435</name>
</gene>
<dbReference type="RefSeq" id="WP_170936383.1">
    <property type="nucleotide sequence ID" value="NZ_FXAZ01000001.1"/>
</dbReference>
<evidence type="ECO:0000313" key="1">
    <source>
        <dbReference type="EMBL" id="SMG13913.1"/>
    </source>
</evidence>
<dbReference type="STRING" id="1852522.SAMN06295960_0435"/>